<evidence type="ECO:0000256" key="4">
    <source>
        <dbReference type="PROSITE-ProRule" id="PRU00335"/>
    </source>
</evidence>
<evidence type="ECO:0000256" key="1">
    <source>
        <dbReference type="ARBA" id="ARBA00023015"/>
    </source>
</evidence>
<feature type="region of interest" description="Disordered" evidence="5">
    <location>
        <begin position="1"/>
        <end position="22"/>
    </location>
</feature>
<evidence type="ECO:0000259" key="6">
    <source>
        <dbReference type="PROSITE" id="PS50977"/>
    </source>
</evidence>
<dbReference type="EMBL" id="JACHVX010000003">
    <property type="protein sequence ID" value="MBB2923253.1"/>
    <property type="molecule type" value="Genomic_DNA"/>
</dbReference>
<dbReference type="GO" id="GO:0000976">
    <property type="term" value="F:transcription cis-regulatory region binding"/>
    <property type="evidence" value="ECO:0007669"/>
    <property type="project" value="TreeGrafter"/>
</dbReference>
<dbReference type="InterPro" id="IPR050109">
    <property type="entry name" value="HTH-type_TetR-like_transc_reg"/>
</dbReference>
<evidence type="ECO:0000313" key="8">
    <source>
        <dbReference type="Proteomes" id="UP000518206"/>
    </source>
</evidence>
<accession>A0A7W4UGQ3</accession>
<dbReference type="InterPro" id="IPR009057">
    <property type="entry name" value="Homeodomain-like_sf"/>
</dbReference>
<feature type="compositionally biased region" description="Basic and acidic residues" evidence="5">
    <location>
        <begin position="8"/>
        <end position="22"/>
    </location>
</feature>
<evidence type="ECO:0000256" key="3">
    <source>
        <dbReference type="ARBA" id="ARBA00023163"/>
    </source>
</evidence>
<keyword evidence="1" id="KW-0805">Transcription regulation</keyword>
<dbReference type="PRINTS" id="PR00455">
    <property type="entry name" value="HTHTETR"/>
</dbReference>
<dbReference type="Gene3D" id="1.10.357.10">
    <property type="entry name" value="Tetracycline Repressor, domain 2"/>
    <property type="match status" value="1"/>
</dbReference>
<organism evidence="7 8">
    <name type="scientific">Cellulomonas cellasea</name>
    <dbReference type="NCBI Taxonomy" id="43670"/>
    <lineage>
        <taxon>Bacteria</taxon>
        <taxon>Bacillati</taxon>
        <taxon>Actinomycetota</taxon>
        <taxon>Actinomycetes</taxon>
        <taxon>Micrococcales</taxon>
        <taxon>Cellulomonadaceae</taxon>
        <taxon>Cellulomonas</taxon>
    </lineage>
</organism>
<name>A0A7W4UGQ3_9CELL</name>
<dbReference type="InterPro" id="IPR001647">
    <property type="entry name" value="HTH_TetR"/>
</dbReference>
<keyword evidence="2 4" id="KW-0238">DNA-binding</keyword>
<dbReference type="AlphaFoldDB" id="A0A7W4UGQ3"/>
<feature type="domain" description="HTH tetR-type" evidence="6">
    <location>
        <begin position="25"/>
        <end position="85"/>
    </location>
</feature>
<sequence>MAVKRKATMAEKRRYTSPRREEQARATRAAVLVAAAELFTEHGYAATSMAAVAARAGVSAQTVYNTVSGKPQLLKAAYDMALAGDDEPIPMADRPEVRRMYAVTDPADLLRAYADLGRQLLGRVGPLMLQLAHGAAAGQPDLVEHVRVTDAERATGTLMVARRVEELGGLAPGLTAERARDRIWVLNSVQVWHLLVAGRGWSEDEYAAWVGDAMCAAVLR</sequence>
<dbReference type="Pfam" id="PF00440">
    <property type="entry name" value="TetR_N"/>
    <property type="match status" value="1"/>
</dbReference>
<comment type="caution">
    <text evidence="7">The sequence shown here is derived from an EMBL/GenBank/DDBJ whole genome shotgun (WGS) entry which is preliminary data.</text>
</comment>
<dbReference type="PANTHER" id="PTHR30055:SF234">
    <property type="entry name" value="HTH-TYPE TRANSCRIPTIONAL REGULATOR BETI"/>
    <property type="match status" value="1"/>
</dbReference>
<evidence type="ECO:0000256" key="5">
    <source>
        <dbReference type="SAM" id="MobiDB-lite"/>
    </source>
</evidence>
<gene>
    <name evidence="7" type="ORF">FHR80_002178</name>
</gene>
<dbReference type="RefSeq" id="WP_183296121.1">
    <property type="nucleotide sequence ID" value="NZ_JACHVX010000003.1"/>
</dbReference>
<dbReference type="Proteomes" id="UP000518206">
    <property type="component" value="Unassembled WGS sequence"/>
</dbReference>
<protein>
    <submittedName>
        <fullName evidence="7">AcrR family transcriptional regulator</fullName>
    </submittedName>
</protein>
<feature type="DNA-binding region" description="H-T-H motif" evidence="4">
    <location>
        <begin position="48"/>
        <end position="67"/>
    </location>
</feature>
<dbReference type="SUPFAM" id="SSF46689">
    <property type="entry name" value="Homeodomain-like"/>
    <property type="match status" value="1"/>
</dbReference>
<keyword evidence="3" id="KW-0804">Transcription</keyword>
<evidence type="ECO:0000313" key="7">
    <source>
        <dbReference type="EMBL" id="MBB2923253.1"/>
    </source>
</evidence>
<dbReference type="PANTHER" id="PTHR30055">
    <property type="entry name" value="HTH-TYPE TRANSCRIPTIONAL REGULATOR RUTR"/>
    <property type="match status" value="1"/>
</dbReference>
<reference evidence="7 8" key="1">
    <citation type="submission" date="2020-08" db="EMBL/GenBank/DDBJ databases">
        <title>The Agave Microbiome: Exploring the role of microbial communities in plant adaptations to desert environments.</title>
        <authorList>
            <person name="Partida-Martinez L.P."/>
        </authorList>
    </citation>
    <scope>NUCLEOTIDE SEQUENCE [LARGE SCALE GENOMIC DNA]</scope>
    <source>
        <strain evidence="7 8">RAS26</strain>
    </source>
</reference>
<dbReference type="PROSITE" id="PS50977">
    <property type="entry name" value="HTH_TETR_2"/>
    <property type="match status" value="1"/>
</dbReference>
<evidence type="ECO:0000256" key="2">
    <source>
        <dbReference type="ARBA" id="ARBA00023125"/>
    </source>
</evidence>
<dbReference type="GO" id="GO:0003700">
    <property type="term" value="F:DNA-binding transcription factor activity"/>
    <property type="evidence" value="ECO:0007669"/>
    <property type="project" value="TreeGrafter"/>
</dbReference>
<proteinExistence type="predicted"/>
<reference evidence="7 8" key="2">
    <citation type="submission" date="2020-08" db="EMBL/GenBank/DDBJ databases">
        <authorList>
            <person name="Partida-Martinez L."/>
            <person name="Huntemann M."/>
            <person name="Clum A."/>
            <person name="Wang J."/>
            <person name="Palaniappan K."/>
            <person name="Ritter S."/>
            <person name="Chen I.-M."/>
            <person name="Stamatis D."/>
            <person name="Reddy T."/>
            <person name="O'Malley R."/>
            <person name="Daum C."/>
            <person name="Shapiro N."/>
            <person name="Ivanova N."/>
            <person name="Kyrpides N."/>
            <person name="Woyke T."/>
        </authorList>
    </citation>
    <scope>NUCLEOTIDE SEQUENCE [LARGE SCALE GENOMIC DNA]</scope>
    <source>
        <strain evidence="7 8">RAS26</strain>
    </source>
</reference>